<dbReference type="RefSeq" id="WP_067085979.1">
    <property type="nucleotide sequence ID" value="NZ_LRFG02000005.1"/>
</dbReference>
<protein>
    <submittedName>
        <fullName evidence="4">Alpha/beta hydrolase</fullName>
    </submittedName>
</protein>
<accession>A0ABX4HYT4</accession>
<dbReference type="Proteomes" id="UP000218427">
    <property type="component" value="Unassembled WGS sequence"/>
</dbReference>
<evidence type="ECO:0000313" key="4">
    <source>
        <dbReference type="EMBL" id="PCO04489.1"/>
    </source>
</evidence>
<feature type="domain" description="BD-FAE-like" evidence="3">
    <location>
        <begin position="71"/>
        <end position="254"/>
    </location>
</feature>
<sequence length="295" mass="31620">MKSLPLLLAGWLVALPSMAEPEPSGAPYMPVSAAPAYTDAAALTYRAYDQKIPYGEDPHQFGLLWLPEPGASADKPTVVLVHGGCWLEAYDISHTYALATALAHEGFPVWNLEYRRTGASGGSWPASYTDIRAGLQKIPALAQFGLDTDRLVIVGHSAGGHLAMLAAADWPNLFPQQRPSASAIGLAAITDIAGYARGENSCQRATAQFMGGMPAIRQDAYAAATPRASDITIPVTLLHGDQDPIVPIGQFEQFEGPMVRKSLEPGAAHFDWIHPGTPAFRTLLEHLTTPNREET</sequence>
<comment type="caution">
    <text evidence="4">The sequence shown here is derived from an EMBL/GenBank/DDBJ whole genome shotgun (WGS) entry which is preliminary data.</text>
</comment>
<dbReference type="EMBL" id="LRFG02000005">
    <property type="protein sequence ID" value="PCO04489.1"/>
    <property type="molecule type" value="Genomic_DNA"/>
</dbReference>
<dbReference type="Gene3D" id="3.40.50.1820">
    <property type="entry name" value="alpha/beta hydrolase"/>
    <property type="match status" value="1"/>
</dbReference>
<dbReference type="InterPro" id="IPR049492">
    <property type="entry name" value="BD-FAE-like_dom"/>
</dbReference>
<keyword evidence="1 4" id="KW-0378">Hydrolase</keyword>
<organism evidence="4 5">
    <name type="scientific">Microbulbifer flavimaris</name>
    <dbReference type="NCBI Taxonomy" id="1781068"/>
    <lineage>
        <taxon>Bacteria</taxon>
        <taxon>Pseudomonadati</taxon>
        <taxon>Pseudomonadota</taxon>
        <taxon>Gammaproteobacteria</taxon>
        <taxon>Cellvibrionales</taxon>
        <taxon>Microbulbiferaceae</taxon>
        <taxon>Microbulbifer</taxon>
    </lineage>
</organism>
<proteinExistence type="predicted"/>
<gene>
    <name evidence="4" type="ORF">AWR36_013655</name>
</gene>
<dbReference type="SUPFAM" id="SSF53474">
    <property type="entry name" value="alpha/beta-Hydrolases"/>
    <property type="match status" value="1"/>
</dbReference>
<dbReference type="InterPro" id="IPR050300">
    <property type="entry name" value="GDXG_lipolytic_enzyme"/>
</dbReference>
<evidence type="ECO:0000256" key="1">
    <source>
        <dbReference type="ARBA" id="ARBA00022801"/>
    </source>
</evidence>
<name>A0ABX4HYT4_9GAMM</name>
<dbReference type="Pfam" id="PF20434">
    <property type="entry name" value="BD-FAE"/>
    <property type="match status" value="1"/>
</dbReference>
<feature type="signal peptide" evidence="2">
    <location>
        <begin position="1"/>
        <end position="19"/>
    </location>
</feature>
<dbReference type="GO" id="GO:0016787">
    <property type="term" value="F:hydrolase activity"/>
    <property type="evidence" value="ECO:0007669"/>
    <property type="project" value="UniProtKB-KW"/>
</dbReference>
<keyword evidence="5" id="KW-1185">Reference proteome</keyword>
<evidence type="ECO:0000313" key="5">
    <source>
        <dbReference type="Proteomes" id="UP000218427"/>
    </source>
</evidence>
<dbReference type="PANTHER" id="PTHR48081:SF33">
    <property type="entry name" value="KYNURENINE FORMAMIDASE"/>
    <property type="match status" value="1"/>
</dbReference>
<keyword evidence="2" id="KW-0732">Signal</keyword>
<dbReference type="PANTHER" id="PTHR48081">
    <property type="entry name" value="AB HYDROLASE SUPERFAMILY PROTEIN C4A8.06C"/>
    <property type="match status" value="1"/>
</dbReference>
<evidence type="ECO:0000259" key="3">
    <source>
        <dbReference type="Pfam" id="PF20434"/>
    </source>
</evidence>
<dbReference type="InterPro" id="IPR029058">
    <property type="entry name" value="AB_hydrolase_fold"/>
</dbReference>
<feature type="chain" id="PRO_5045107691" evidence="2">
    <location>
        <begin position="20"/>
        <end position="295"/>
    </location>
</feature>
<evidence type="ECO:0000256" key="2">
    <source>
        <dbReference type="SAM" id="SignalP"/>
    </source>
</evidence>
<reference evidence="4" key="1">
    <citation type="submission" date="2017-08" db="EMBL/GenBank/DDBJ databases">
        <title>Microbulbifer marisrubri sp. nov., a halophilic alphaproteobacterium isolated from marine sediment of the Yellow Sea, China.</title>
        <authorList>
            <person name="Zhang G."/>
            <person name="Xiong Q."/>
        </authorList>
    </citation>
    <scope>NUCLEOTIDE SEQUENCE [LARGE SCALE GENOMIC DNA]</scope>
    <source>
        <strain evidence="4">WRN-8</strain>
    </source>
</reference>